<dbReference type="Gene3D" id="3.40.710.10">
    <property type="entry name" value="DD-peptidase/beta-lactamase superfamily"/>
    <property type="match status" value="1"/>
</dbReference>
<dbReference type="RefSeq" id="WP_079704004.1">
    <property type="nucleotide sequence ID" value="NZ_FUYR01000006.1"/>
</dbReference>
<feature type="domain" description="Beta-lactamase-related" evidence="2">
    <location>
        <begin position="29"/>
        <end position="369"/>
    </location>
</feature>
<evidence type="ECO:0000313" key="5">
    <source>
        <dbReference type="Proteomes" id="UP000189981"/>
    </source>
</evidence>
<dbReference type="Proteomes" id="UP000189981">
    <property type="component" value="Unassembled WGS sequence"/>
</dbReference>
<evidence type="ECO:0000259" key="2">
    <source>
        <dbReference type="Pfam" id="PF00144"/>
    </source>
</evidence>
<protein>
    <submittedName>
        <fullName evidence="4">CubicO group peptidase, beta-lactamase class C family</fullName>
    </submittedName>
</protein>
<organism evidence="4 5">
    <name type="scientific">Daejeonella lutea</name>
    <dbReference type="NCBI Taxonomy" id="572036"/>
    <lineage>
        <taxon>Bacteria</taxon>
        <taxon>Pseudomonadati</taxon>
        <taxon>Bacteroidota</taxon>
        <taxon>Sphingobacteriia</taxon>
        <taxon>Sphingobacteriales</taxon>
        <taxon>Sphingobacteriaceae</taxon>
        <taxon>Daejeonella</taxon>
    </lineage>
</organism>
<sequence length="520" mass="58135">MFPKRVLTSFALILTSFVATAQSGLPPGLDQYIEKVVKTFEVPGLSVSIVKDGKVLLAKGYGVKKLNTDDRVDGNTLFSIASNSKAFTGTALALLIEEGKLKWDDRVIQHLPWFKMGDNYITTNLTVRDLLVHQSGLLAYSGDLMLFPPSTFSRREILEKVQKLPLAYDFRSTYAYDNILYLACAEIIKAVSGQEWEDFVKSRIFDKVGMPGSVSRYSEFGTRPNISFAHNRINGKITLVDDYLQQNTGDASNAAGGILSNANDISNWMITQLDSGRTPSGLQLFKPATTRQLWNIIRPIPISKVSERLKPAQMDFWGYASGFRAYNYQKHKVVGHGGKLAGFVSQVAMVPDLKLGVTVFTNQESTGAYWAIIYHVIDFYARNDKFDWINAFKEEQEASFARLKDSQQKSVVQADPDGLFNLPISKLAGNYRDAVYGDVSLKPAGDGMSMEFKNLPHFNGTLKYYQYNTFISTLKNRSLKGDAYVTFSLNPDGTVDQVKMKIIDPDSDHTYQDVLLKPVK</sequence>
<gene>
    <name evidence="4" type="ORF">SAMN05661099_3505</name>
</gene>
<feature type="signal peptide" evidence="1">
    <location>
        <begin position="1"/>
        <end position="21"/>
    </location>
</feature>
<keyword evidence="5" id="KW-1185">Reference proteome</keyword>
<dbReference type="InterPro" id="IPR012338">
    <property type="entry name" value="Beta-lactam/transpept-like"/>
</dbReference>
<dbReference type="Pfam" id="PF11954">
    <property type="entry name" value="DUF3471"/>
    <property type="match status" value="1"/>
</dbReference>
<feature type="domain" description="Peptidase S12 Pab87-related C-terminal" evidence="3">
    <location>
        <begin position="422"/>
        <end position="508"/>
    </location>
</feature>
<keyword evidence="1" id="KW-0732">Signal</keyword>
<reference evidence="5" key="1">
    <citation type="submission" date="2017-02" db="EMBL/GenBank/DDBJ databases">
        <authorList>
            <person name="Varghese N."/>
            <person name="Submissions S."/>
        </authorList>
    </citation>
    <scope>NUCLEOTIDE SEQUENCE [LARGE SCALE GENOMIC DNA]</scope>
    <source>
        <strain evidence="5">DSM 22385</strain>
    </source>
</reference>
<dbReference type="AlphaFoldDB" id="A0A1T5F831"/>
<dbReference type="EMBL" id="FUYR01000006">
    <property type="protein sequence ID" value="SKB92304.1"/>
    <property type="molecule type" value="Genomic_DNA"/>
</dbReference>
<dbReference type="SUPFAM" id="SSF56601">
    <property type="entry name" value="beta-lactamase/transpeptidase-like"/>
    <property type="match status" value="1"/>
</dbReference>
<evidence type="ECO:0000313" key="4">
    <source>
        <dbReference type="EMBL" id="SKB92304.1"/>
    </source>
</evidence>
<dbReference type="STRING" id="572036.SAMN05661099_3505"/>
<name>A0A1T5F831_9SPHI</name>
<dbReference type="Gene3D" id="2.40.128.600">
    <property type="match status" value="1"/>
</dbReference>
<dbReference type="PANTHER" id="PTHR46825">
    <property type="entry name" value="D-ALANYL-D-ALANINE-CARBOXYPEPTIDASE/ENDOPEPTIDASE AMPH"/>
    <property type="match status" value="1"/>
</dbReference>
<accession>A0A1T5F831</accession>
<dbReference type="Pfam" id="PF00144">
    <property type="entry name" value="Beta-lactamase"/>
    <property type="match status" value="1"/>
</dbReference>
<dbReference type="PANTHER" id="PTHR46825:SF15">
    <property type="entry name" value="BETA-LACTAMASE-RELATED DOMAIN-CONTAINING PROTEIN"/>
    <property type="match status" value="1"/>
</dbReference>
<dbReference type="InterPro" id="IPR021860">
    <property type="entry name" value="Peptidase_S12_Pab87-rel_C"/>
</dbReference>
<feature type="chain" id="PRO_5013341291" evidence="1">
    <location>
        <begin position="22"/>
        <end position="520"/>
    </location>
</feature>
<proteinExistence type="predicted"/>
<evidence type="ECO:0000256" key="1">
    <source>
        <dbReference type="SAM" id="SignalP"/>
    </source>
</evidence>
<dbReference type="OrthoDB" id="1522765at2"/>
<dbReference type="InterPro" id="IPR001466">
    <property type="entry name" value="Beta-lactam-related"/>
</dbReference>
<evidence type="ECO:0000259" key="3">
    <source>
        <dbReference type="Pfam" id="PF11954"/>
    </source>
</evidence>
<dbReference type="InterPro" id="IPR050491">
    <property type="entry name" value="AmpC-like"/>
</dbReference>